<dbReference type="PROSITE" id="PS50931">
    <property type="entry name" value="HTH_LYSR"/>
    <property type="match status" value="1"/>
</dbReference>
<organism evidence="6 7">
    <name type="scientific">Sporosarcina quadrami</name>
    <dbReference type="NCBI Taxonomy" id="2762234"/>
    <lineage>
        <taxon>Bacteria</taxon>
        <taxon>Bacillati</taxon>
        <taxon>Bacillota</taxon>
        <taxon>Bacilli</taxon>
        <taxon>Bacillales</taxon>
        <taxon>Caryophanaceae</taxon>
        <taxon>Sporosarcina</taxon>
    </lineage>
</organism>
<reference evidence="6 7" key="1">
    <citation type="submission" date="2020-08" db="EMBL/GenBank/DDBJ databases">
        <title>A Genomic Blueprint of the Chicken Gut Microbiome.</title>
        <authorList>
            <person name="Gilroy R."/>
            <person name="Ravi A."/>
            <person name="Getino M."/>
            <person name="Pursley I."/>
            <person name="Horton D.L."/>
            <person name="Alikhan N.-F."/>
            <person name="Baker D."/>
            <person name="Gharbi K."/>
            <person name="Hall N."/>
            <person name="Watson M."/>
            <person name="Adriaenssens E.M."/>
            <person name="Foster-Nyarko E."/>
            <person name="Jarju S."/>
            <person name="Secka A."/>
            <person name="Antonio M."/>
            <person name="Oren A."/>
            <person name="Chaudhuri R."/>
            <person name="La Ragione R.M."/>
            <person name="Hildebrand F."/>
            <person name="Pallen M.J."/>
        </authorList>
    </citation>
    <scope>NUCLEOTIDE SEQUENCE [LARGE SCALE GENOMIC DNA]</scope>
    <source>
        <strain evidence="6 7">Sa2YVA2</strain>
    </source>
</reference>
<dbReference type="Gene3D" id="1.10.10.10">
    <property type="entry name" value="Winged helix-like DNA-binding domain superfamily/Winged helix DNA-binding domain"/>
    <property type="match status" value="1"/>
</dbReference>
<feature type="domain" description="HTH lysR-type" evidence="5">
    <location>
        <begin position="1"/>
        <end position="58"/>
    </location>
</feature>
<sequence length="302" mass="33953">MDLERIRYFIKVVESGSLSKAAIALNMTQPPLSIAIRKLEEELGVQLFNRSGKRLALTETGQLLYKRGKELIMSSLEIKKELTEYDAGRHGIITIGCSTIANITIIPEVVKRLKERDIHITIRVLEGNTAFILEQLRLHKMDIGLVRNIFDKKDFHTTALLSEPLYVALPPEHPLANKATVELKELEGENFLMPHTTLGYGISDFILEGCDAAGFSPNVIYWGTETFPMLNMVHQNLGIAFAPALFKNIKFFTMPPLAKLINPSIEAKLNLVTLKNSIKTAATEQFLLVTKEVIEELPIEWN</sequence>
<evidence type="ECO:0000256" key="1">
    <source>
        <dbReference type="ARBA" id="ARBA00009437"/>
    </source>
</evidence>
<dbReference type="PANTHER" id="PTHR30346">
    <property type="entry name" value="TRANSCRIPTIONAL DUAL REGULATOR HCAR-RELATED"/>
    <property type="match status" value="1"/>
</dbReference>
<evidence type="ECO:0000256" key="2">
    <source>
        <dbReference type="ARBA" id="ARBA00023015"/>
    </source>
</evidence>
<dbReference type="CDD" id="cd05466">
    <property type="entry name" value="PBP2_LTTR_substrate"/>
    <property type="match status" value="1"/>
</dbReference>
<evidence type="ECO:0000313" key="6">
    <source>
        <dbReference type="EMBL" id="MBD7984565.1"/>
    </source>
</evidence>
<dbReference type="Pfam" id="PF03466">
    <property type="entry name" value="LysR_substrate"/>
    <property type="match status" value="1"/>
</dbReference>
<keyword evidence="4" id="KW-0804">Transcription</keyword>
<name>A0ABR8U968_9BACL</name>
<gene>
    <name evidence="6" type="ORF">H9649_08235</name>
</gene>
<dbReference type="Proteomes" id="UP000626786">
    <property type="component" value="Unassembled WGS sequence"/>
</dbReference>
<dbReference type="SUPFAM" id="SSF53850">
    <property type="entry name" value="Periplasmic binding protein-like II"/>
    <property type="match status" value="1"/>
</dbReference>
<dbReference type="EMBL" id="JACSQN010000006">
    <property type="protein sequence ID" value="MBD7984565.1"/>
    <property type="molecule type" value="Genomic_DNA"/>
</dbReference>
<evidence type="ECO:0000259" key="5">
    <source>
        <dbReference type="PROSITE" id="PS50931"/>
    </source>
</evidence>
<dbReference type="InterPro" id="IPR005119">
    <property type="entry name" value="LysR_subst-bd"/>
</dbReference>
<keyword evidence="2" id="KW-0805">Transcription regulation</keyword>
<dbReference type="InterPro" id="IPR000847">
    <property type="entry name" value="LysR_HTH_N"/>
</dbReference>
<dbReference type="Gene3D" id="3.40.190.290">
    <property type="match status" value="1"/>
</dbReference>
<dbReference type="PRINTS" id="PR00039">
    <property type="entry name" value="HTHLYSR"/>
</dbReference>
<dbReference type="SUPFAM" id="SSF46785">
    <property type="entry name" value="Winged helix' DNA-binding domain"/>
    <property type="match status" value="1"/>
</dbReference>
<dbReference type="InterPro" id="IPR036388">
    <property type="entry name" value="WH-like_DNA-bd_sf"/>
</dbReference>
<evidence type="ECO:0000313" key="7">
    <source>
        <dbReference type="Proteomes" id="UP000626786"/>
    </source>
</evidence>
<evidence type="ECO:0000256" key="3">
    <source>
        <dbReference type="ARBA" id="ARBA00023125"/>
    </source>
</evidence>
<comment type="caution">
    <text evidence="6">The sequence shown here is derived from an EMBL/GenBank/DDBJ whole genome shotgun (WGS) entry which is preliminary data.</text>
</comment>
<dbReference type="PANTHER" id="PTHR30346:SF17">
    <property type="entry name" value="LYSR FAMILY TRANSCRIPTIONAL REGULATOR"/>
    <property type="match status" value="1"/>
</dbReference>
<evidence type="ECO:0000256" key="4">
    <source>
        <dbReference type="ARBA" id="ARBA00023163"/>
    </source>
</evidence>
<accession>A0ABR8U968</accession>
<dbReference type="RefSeq" id="WP_191694263.1">
    <property type="nucleotide sequence ID" value="NZ_JACSQN010000006.1"/>
</dbReference>
<proteinExistence type="inferred from homology"/>
<protein>
    <submittedName>
        <fullName evidence="6">LysR family transcriptional regulator</fullName>
    </submittedName>
</protein>
<keyword evidence="3" id="KW-0238">DNA-binding</keyword>
<dbReference type="InterPro" id="IPR036390">
    <property type="entry name" value="WH_DNA-bd_sf"/>
</dbReference>
<keyword evidence="7" id="KW-1185">Reference proteome</keyword>
<comment type="similarity">
    <text evidence="1">Belongs to the LysR transcriptional regulatory family.</text>
</comment>
<dbReference type="Pfam" id="PF00126">
    <property type="entry name" value="HTH_1"/>
    <property type="match status" value="1"/>
</dbReference>